<sequence>MPDRRPILQSLPAAVSKFHPSSATPRFGSNTLAKPFVGGRCLVFQLVFADGRKWAASTPVFLPVKTAGGVMAEENQMLREVEASGYPWSPRLVGEDLGFENPVGFPFTVYEWIPGERLNWNEKFPADREARDKVMNSVVNRPIIDGSFAAREPFELAARLPRIFKDDVMRNSNVGRQDWASFLKALWGECDAATQEVVVNMSLMYVKPDRSYKQHLLETIASEGAFQVLAETFPKEVAKDVDLEMQQFLNGKVGSANQLTVEDLKKFL</sequence>
<accession>A0ABR3TXY3</accession>
<evidence type="ECO:0000313" key="2">
    <source>
        <dbReference type="Proteomes" id="UP001521184"/>
    </source>
</evidence>
<reference evidence="1 2" key="1">
    <citation type="journal article" date="2023" name="Plant Dis.">
        <title>First Report of Diplodia intermedia Causing Canker and Dieback Diseases on Apple Trees in Canada.</title>
        <authorList>
            <person name="Ellouze W."/>
            <person name="Ilyukhin E."/>
            <person name="Sulman M."/>
            <person name="Ali S."/>
        </authorList>
    </citation>
    <scope>NUCLEOTIDE SEQUENCE [LARGE SCALE GENOMIC DNA]</scope>
    <source>
        <strain evidence="1 2">M45-28</strain>
    </source>
</reference>
<dbReference type="Proteomes" id="UP001521184">
    <property type="component" value="Unassembled WGS sequence"/>
</dbReference>
<dbReference type="EMBL" id="JAKEKT020000013">
    <property type="protein sequence ID" value="KAL1647140.1"/>
    <property type="molecule type" value="Genomic_DNA"/>
</dbReference>
<proteinExistence type="predicted"/>
<protein>
    <submittedName>
        <fullName evidence="1">Uncharacterized protein</fullName>
    </submittedName>
</protein>
<keyword evidence="2" id="KW-1185">Reference proteome</keyword>
<comment type="caution">
    <text evidence="1">The sequence shown here is derived from an EMBL/GenBank/DDBJ whole genome shotgun (WGS) entry which is preliminary data.</text>
</comment>
<evidence type="ECO:0000313" key="1">
    <source>
        <dbReference type="EMBL" id="KAL1647140.1"/>
    </source>
</evidence>
<name>A0ABR3TXY3_9PEZI</name>
<organism evidence="1 2">
    <name type="scientific">Diplodia intermedia</name>
    <dbReference type="NCBI Taxonomy" id="856260"/>
    <lineage>
        <taxon>Eukaryota</taxon>
        <taxon>Fungi</taxon>
        <taxon>Dikarya</taxon>
        <taxon>Ascomycota</taxon>
        <taxon>Pezizomycotina</taxon>
        <taxon>Dothideomycetes</taxon>
        <taxon>Dothideomycetes incertae sedis</taxon>
        <taxon>Botryosphaeriales</taxon>
        <taxon>Botryosphaeriaceae</taxon>
        <taxon>Diplodia</taxon>
    </lineage>
</organism>
<gene>
    <name evidence="1" type="ORF">SLS58_002911</name>
</gene>